<dbReference type="OrthoDB" id="9765571at2"/>
<evidence type="ECO:0000313" key="8">
    <source>
        <dbReference type="EMBL" id="SMO41443.1"/>
    </source>
</evidence>
<evidence type="ECO:0000256" key="5">
    <source>
        <dbReference type="ARBA" id="ARBA00022729"/>
    </source>
</evidence>
<proteinExistence type="inferred from homology"/>
<dbReference type="EMBL" id="FXTB01000001">
    <property type="protein sequence ID" value="SMO41443.1"/>
    <property type="molecule type" value="Genomic_DNA"/>
</dbReference>
<dbReference type="InterPro" id="IPR005017">
    <property type="entry name" value="OMPP1/FadL/TodX"/>
</dbReference>
<reference evidence="8 9" key="1">
    <citation type="submission" date="2017-05" db="EMBL/GenBank/DDBJ databases">
        <authorList>
            <person name="Varghese N."/>
            <person name="Submissions S."/>
        </authorList>
    </citation>
    <scope>NUCLEOTIDE SEQUENCE [LARGE SCALE GENOMIC DNA]</scope>
    <source>
        <strain evidence="8 9">DSM 27040</strain>
    </source>
</reference>
<evidence type="ECO:0000256" key="4">
    <source>
        <dbReference type="ARBA" id="ARBA00022692"/>
    </source>
</evidence>
<protein>
    <submittedName>
        <fullName evidence="8">Outer membrane protein transport protein (OMPP1/FadL/TodX)</fullName>
    </submittedName>
</protein>
<dbReference type="PANTHER" id="PTHR35093">
    <property type="entry name" value="OUTER MEMBRANE PROTEIN NMB0088-RELATED"/>
    <property type="match status" value="1"/>
</dbReference>
<dbReference type="GO" id="GO:0009279">
    <property type="term" value="C:cell outer membrane"/>
    <property type="evidence" value="ECO:0007669"/>
    <property type="project" value="UniProtKB-SubCell"/>
</dbReference>
<keyword evidence="7" id="KW-0998">Cell outer membrane</keyword>
<dbReference type="SUPFAM" id="SSF56935">
    <property type="entry name" value="Porins"/>
    <property type="match status" value="1"/>
</dbReference>
<evidence type="ECO:0000256" key="3">
    <source>
        <dbReference type="ARBA" id="ARBA00022452"/>
    </source>
</evidence>
<evidence type="ECO:0000256" key="2">
    <source>
        <dbReference type="ARBA" id="ARBA00008163"/>
    </source>
</evidence>
<sequence>MTRYKLLTAIGLIFITVGLSAQTYQDLLRYSQPQYMGTARSMAMGGAFGSLGGDFSALSINPAGIAVYRTSEFSITPSLILNSTESSFNRGSINDNKTTFALNQVGYVGTYRPMREVSQGIVSSHFAIGYNRNNNFNYKSMASARGITTSMTDMFTSDAWGFAPEVVGSWGNLTGLAYNAYLINYDDTQGIYTADIGLGETVDQTRIIEKEGYAGEINVTGGINISNKVLLGASINFTSLSYREISNYYEAFSTTNTTQGNEVFDRFTVQNDLDVSGRGVNLKIGTIIKPTEQIRLGLAYHSPTWFIIDENYGSRLDASFFNPKYDDNNELIGTSTFARNYNNALNTFDYKLNTPGVFTAGASYVIGKKAIVSFDYEYINYANAKFKSRSSNIDDLNAITTENEIAKDIFDATNNFRAGVEYRVSQQISLRAGYSHQASPYKTDKNDLIEPFNSLYGTQKVSDLQNDYQITGYSAGIGYRSKNYFIDVAYRLTSFDNSYFNYNWPSNVNTDLDLPLQTTIKTTDHYATLTVGWKF</sequence>
<keyword evidence="3" id="KW-1134">Transmembrane beta strand</keyword>
<keyword evidence="6" id="KW-0472">Membrane</keyword>
<accession>A0A521B2X1</accession>
<evidence type="ECO:0000313" key="9">
    <source>
        <dbReference type="Proteomes" id="UP000319040"/>
    </source>
</evidence>
<name>A0A521B2X1_SACCC</name>
<dbReference type="AlphaFoldDB" id="A0A521B2X1"/>
<evidence type="ECO:0000256" key="1">
    <source>
        <dbReference type="ARBA" id="ARBA00004571"/>
    </source>
</evidence>
<dbReference type="RefSeq" id="WP_142531987.1">
    <property type="nucleotide sequence ID" value="NZ_FXTB01000001.1"/>
</dbReference>
<evidence type="ECO:0000256" key="6">
    <source>
        <dbReference type="ARBA" id="ARBA00023136"/>
    </source>
</evidence>
<comment type="similarity">
    <text evidence="2">Belongs to the OmpP1/FadL family.</text>
</comment>
<dbReference type="PANTHER" id="PTHR35093:SF8">
    <property type="entry name" value="OUTER MEMBRANE PROTEIN NMB0088-RELATED"/>
    <property type="match status" value="1"/>
</dbReference>
<dbReference type="GO" id="GO:0015483">
    <property type="term" value="F:long-chain fatty acid transporting porin activity"/>
    <property type="evidence" value="ECO:0007669"/>
    <property type="project" value="TreeGrafter"/>
</dbReference>
<comment type="subcellular location">
    <subcellularLocation>
        <location evidence="1">Cell outer membrane</location>
        <topology evidence="1">Multi-pass membrane protein</topology>
    </subcellularLocation>
</comment>
<organism evidence="8 9">
    <name type="scientific">Saccharicrinis carchari</name>
    <dbReference type="NCBI Taxonomy" id="1168039"/>
    <lineage>
        <taxon>Bacteria</taxon>
        <taxon>Pseudomonadati</taxon>
        <taxon>Bacteroidota</taxon>
        <taxon>Bacteroidia</taxon>
        <taxon>Marinilabiliales</taxon>
        <taxon>Marinilabiliaceae</taxon>
        <taxon>Saccharicrinis</taxon>
    </lineage>
</organism>
<keyword evidence="5" id="KW-0732">Signal</keyword>
<dbReference type="Pfam" id="PF03349">
    <property type="entry name" value="Toluene_X"/>
    <property type="match status" value="1"/>
</dbReference>
<evidence type="ECO:0000256" key="7">
    <source>
        <dbReference type="ARBA" id="ARBA00023237"/>
    </source>
</evidence>
<keyword evidence="9" id="KW-1185">Reference proteome</keyword>
<dbReference type="Gene3D" id="2.40.160.60">
    <property type="entry name" value="Outer membrane protein transport protein (OMPP1/FadL/TodX)"/>
    <property type="match status" value="1"/>
</dbReference>
<gene>
    <name evidence="8" type="ORF">SAMN06265379_101642</name>
</gene>
<keyword evidence="4" id="KW-0812">Transmembrane</keyword>
<dbReference type="Proteomes" id="UP000319040">
    <property type="component" value="Unassembled WGS sequence"/>
</dbReference>